<reference evidence="5 6" key="1">
    <citation type="submission" date="2019-02" db="EMBL/GenBank/DDBJ databases">
        <authorList>
            <person name="Lehtovirta-Morley E L."/>
        </authorList>
    </citation>
    <scope>NUCLEOTIDE SEQUENCE [LARGE SCALE GENOMIC DNA]</scope>
    <source>
        <strain evidence="5">NFRAN1</strain>
    </source>
</reference>
<proteinExistence type="inferred from homology"/>
<evidence type="ECO:0000313" key="5">
    <source>
        <dbReference type="EMBL" id="VFJ15289.1"/>
    </source>
</evidence>
<dbReference type="AlphaFoldDB" id="A0A484IK59"/>
<dbReference type="KEGG" id="nfn:NFRAN_2966"/>
<dbReference type="InterPro" id="IPR050223">
    <property type="entry name" value="D-isomer_2-hydroxyacid_DH"/>
</dbReference>
<keyword evidence="6" id="KW-1185">Reference proteome</keyword>
<dbReference type="FunFam" id="3.40.50.720:FF:000462">
    <property type="entry name" value="Glyoxylate reductase (NADP+)"/>
    <property type="match status" value="1"/>
</dbReference>
<dbReference type="OrthoDB" id="7437at2157"/>
<dbReference type="PROSITE" id="PS00671">
    <property type="entry name" value="D_2_HYDROXYACID_DH_3"/>
    <property type="match status" value="1"/>
</dbReference>
<evidence type="ECO:0000256" key="1">
    <source>
        <dbReference type="ARBA" id="ARBA00023002"/>
    </source>
</evidence>
<keyword evidence="1 2" id="KW-0560">Oxidoreductase</keyword>
<dbReference type="GO" id="GO:0047964">
    <property type="term" value="F:glyoxylate reductase (NADH) activity"/>
    <property type="evidence" value="ECO:0007669"/>
    <property type="project" value="UniProtKB-EC"/>
</dbReference>
<evidence type="ECO:0000313" key="6">
    <source>
        <dbReference type="Proteomes" id="UP000294299"/>
    </source>
</evidence>
<dbReference type="Proteomes" id="UP000294299">
    <property type="component" value="Chromosome NFRAN"/>
</dbReference>
<dbReference type="GO" id="GO:0005829">
    <property type="term" value="C:cytosol"/>
    <property type="evidence" value="ECO:0007669"/>
    <property type="project" value="TreeGrafter"/>
</dbReference>
<dbReference type="InterPro" id="IPR029752">
    <property type="entry name" value="D-isomer_DH_CS1"/>
</dbReference>
<sequence>MARSNISKLKVLVTRPIPEIGLNVLKEANYDLIINSTNRPLKPSELKHMAKNVDAILCFLTDTIDKDVIEAAGPNLKIISTYSTGYEHIDVIEAKKRNIKIGYTGNILTQTTADLAFGLVLCVGRRIVEADNLVKAGKWKYGWCPDLMVGTDVHGKTLGIIGMGKIGTEIARRALGFGMKIIYTNRTSIARPNLINLFPNFTDIKYSELSELASRSDYVIVCCSLNKDSYHLVDKEFISQMKKTAFLINIARGKIVNQKDLIAALKKKIITGAALDVYEEEPLSKNNQLLKMKNVVLLPHIGSASTETRNKMSERAALNIVNVLQGSDEKALLIN</sequence>
<dbReference type="PANTHER" id="PTHR10996">
    <property type="entry name" value="2-HYDROXYACID DEHYDROGENASE-RELATED"/>
    <property type="match status" value="1"/>
</dbReference>
<evidence type="ECO:0000256" key="2">
    <source>
        <dbReference type="RuleBase" id="RU003719"/>
    </source>
</evidence>
<dbReference type="GO" id="GO:0016618">
    <property type="term" value="F:hydroxypyruvate reductase [NAD(P)H] activity"/>
    <property type="evidence" value="ECO:0007669"/>
    <property type="project" value="TreeGrafter"/>
</dbReference>
<dbReference type="GO" id="GO:0051287">
    <property type="term" value="F:NAD binding"/>
    <property type="evidence" value="ECO:0007669"/>
    <property type="project" value="InterPro"/>
</dbReference>
<dbReference type="SUPFAM" id="SSF52283">
    <property type="entry name" value="Formate/glycerate dehydrogenase catalytic domain-like"/>
    <property type="match status" value="1"/>
</dbReference>
<feature type="domain" description="D-isomer specific 2-hydroxyacid dehydrogenase NAD-binding" evidence="4">
    <location>
        <begin position="117"/>
        <end position="302"/>
    </location>
</feature>
<evidence type="ECO:0000259" key="4">
    <source>
        <dbReference type="Pfam" id="PF02826"/>
    </source>
</evidence>
<dbReference type="InterPro" id="IPR006140">
    <property type="entry name" value="D-isomer_DH_NAD-bd"/>
</dbReference>
<dbReference type="InterPro" id="IPR036291">
    <property type="entry name" value="NAD(P)-bd_dom_sf"/>
</dbReference>
<dbReference type="Gene3D" id="3.40.50.720">
    <property type="entry name" value="NAD(P)-binding Rossmann-like Domain"/>
    <property type="match status" value="2"/>
</dbReference>
<protein>
    <submittedName>
        <fullName evidence="5">Glyoxylate reductase</fullName>
        <ecNumber evidence="5">1.1.1.26</ecNumber>
    </submittedName>
</protein>
<dbReference type="GeneID" id="39422071"/>
<dbReference type="CDD" id="cd05301">
    <property type="entry name" value="GDH"/>
    <property type="match status" value="1"/>
</dbReference>
<gene>
    <name evidence="5" type="primary">gyaR</name>
    <name evidence="5" type="ORF">NFRAN_2966</name>
</gene>
<accession>A0A484IK59</accession>
<dbReference type="PANTHER" id="PTHR10996:SF283">
    <property type="entry name" value="GLYOXYLATE_HYDROXYPYRUVATE REDUCTASE B"/>
    <property type="match status" value="1"/>
</dbReference>
<organism evidence="5 6">
    <name type="scientific">Candidatus Nitrosocosmicus franklandianus</name>
    <dbReference type="NCBI Taxonomy" id="1798806"/>
    <lineage>
        <taxon>Archaea</taxon>
        <taxon>Nitrososphaerota</taxon>
        <taxon>Nitrososphaeria</taxon>
        <taxon>Nitrososphaerales</taxon>
        <taxon>Nitrososphaeraceae</taxon>
        <taxon>Candidatus Nitrosocosmicus</taxon>
    </lineage>
</organism>
<name>A0A484IK59_9ARCH</name>
<dbReference type="InterPro" id="IPR029753">
    <property type="entry name" value="D-isomer_DH_CS"/>
</dbReference>
<dbReference type="Pfam" id="PF02826">
    <property type="entry name" value="2-Hacid_dh_C"/>
    <property type="match status" value="1"/>
</dbReference>
<comment type="similarity">
    <text evidence="2">Belongs to the D-isomer specific 2-hydroxyacid dehydrogenase family.</text>
</comment>
<dbReference type="InterPro" id="IPR006139">
    <property type="entry name" value="D-isomer_2_OHA_DH_cat_dom"/>
</dbReference>
<feature type="domain" description="D-isomer specific 2-hydroxyacid dehydrogenase catalytic" evidence="3">
    <location>
        <begin position="11"/>
        <end position="329"/>
    </location>
</feature>
<dbReference type="Pfam" id="PF00389">
    <property type="entry name" value="2-Hacid_dh"/>
    <property type="match status" value="1"/>
</dbReference>
<dbReference type="SUPFAM" id="SSF51735">
    <property type="entry name" value="NAD(P)-binding Rossmann-fold domains"/>
    <property type="match status" value="1"/>
</dbReference>
<evidence type="ECO:0000259" key="3">
    <source>
        <dbReference type="Pfam" id="PF00389"/>
    </source>
</evidence>
<dbReference type="RefSeq" id="WP_134485253.1">
    <property type="nucleotide sequence ID" value="NZ_LR216287.1"/>
</dbReference>
<dbReference type="EMBL" id="LR216287">
    <property type="protein sequence ID" value="VFJ15289.1"/>
    <property type="molecule type" value="Genomic_DNA"/>
</dbReference>
<dbReference type="PROSITE" id="PS00065">
    <property type="entry name" value="D_2_HYDROXYACID_DH_1"/>
    <property type="match status" value="1"/>
</dbReference>
<dbReference type="GO" id="GO:0030267">
    <property type="term" value="F:glyoxylate reductase (NADPH) activity"/>
    <property type="evidence" value="ECO:0007669"/>
    <property type="project" value="TreeGrafter"/>
</dbReference>
<dbReference type="EC" id="1.1.1.26" evidence="5"/>